<name>A0A8X6S7D0_TRICX</name>
<evidence type="ECO:0000256" key="1">
    <source>
        <dbReference type="SAM" id="SignalP"/>
    </source>
</evidence>
<dbReference type="EMBL" id="BMAU01021280">
    <property type="protein sequence ID" value="GFY08174.1"/>
    <property type="molecule type" value="Genomic_DNA"/>
</dbReference>
<protein>
    <recommendedName>
        <fullName evidence="4">Secreted protein</fullName>
    </recommendedName>
</protein>
<evidence type="ECO:0000313" key="2">
    <source>
        <dbReference type="EMBL" id="GFY08174.1"/>
    </source>
</evidence>
<reference evidence="2" key="1">
    <citation type="submission" date="2020-08" db="EMBL/GenBank/DDBJ databases">
        <title>Multicomponent nature underlies the extraordinary mechanical properties of spider dragline silk.</title>
        <authorList>
            <person name="Kono N."/>
            <person name="Nakamura H."/>
            <person name="Mori M."/>
            <person name="Yoshida Y."/>
            <person name="Ohtoshi R."/>
            <person name="Malay A.D."/>
            <person name="Moran D.A.P."/>
            <person name="Tomita M."/>
            <person name="Numata K."/>
            <person name="Arakawa K."/>
        </authorList>
    </citation>
    <scope>NUCLEOTIDE SEQUENCE</scope>
</reference>
<evidence type="ECO:0008006" key="4">
    <source>
        <dbReference type="Google" id="ProtNLM"/>
    </source>
</evidence>
<proteinExistence type="predicted"/>
<organism evidence="2 3">
    <name type="scientific">Trichonephila clavipes</name>
    <name type="common">Golden silk orbweaver</name>
    <name type="synonym">Nephila clavipes</name>
    <dbReference type="NCBI Taxonomy" id="2585209"/>
    <lineage>
        <taxon>Eukaryota</taxon>
        <taxon>Metazoa</taxon>
        <taxon>Ecdysozoa</taxon>
        <taxon>Arthropoda</taxon>
        <taxon>Chelicerata</taxon>
        <taxon>Arachnida</taxon>
        <taxon>Araneae</taxon>
        <taxon>Araneomorphae</taxon>
        <taxon>Entelegynae</taxon>
        <taxon>Araneoidea</taxon>
        <taxon>Nephilidae</taxon>
        <taxon>Trichonephila</taxon>
    </lineage>
</organism>
<accession>A0A8X6S7D0</accession>
<comment type="caution">
    <text evidence="2">The sequence shown here is derived from an EMBL/GenBank/DDBJ whole genome shotgun (WGS) entry which is preliminary data.</text>
</comment>
<dbReference type="Proteomes" id="UP000887159">
    <property type="component" value="Unassembled WGS sequence"/>
</dbReference>
<dbReference type="AlphaFoldDB" id="A0A8X6S7D0"/>
<gene>
    <name evidence="2" type="primary">NCL1_27914</name>
    <name evidence="2" type="ORF">TNCV_1355871</name>
</gene>
<evidence type="ECO:0000313" key="3">
    <source>
        <dbReference type="Proteomes" id="UP000887159"/>
    </source>
</evidence>
<feature type="chain" id="PRO_5036496872" description="Secreted protein" evidence="1">
    <location>
        <begin position="24"/>
        <end position="170"/>
    </location>
</feature>
<sequence length="170" mass="19425">MLQCQSCTLFLLLVGELLRNPSGTHLPKSQPVVNNYPHGSIAHIHLQRQHSQCDTRITSHLIVHLVDEIARDDSVCLVWSLVITHTLTACTKTGTPFSDRLVRDTFLPVNGHHSPMNSCRFLTFRCQKSDNTSLLLNRRILERERYPVLIRTAASFGRRFYKSFCSLLRA</sequence>
<keyword evidence="3" id="KW-1185">Reference proteome</keyword>
<feature type="signal peptide" evidence="1">
    <location>
        <begin position="1"/>
        <end position="23"/>
    </location>
</feature>
<keyword evidence="1" id="KW-0732">Signal</keyword>